<feature type="compositionally biased region" description="Polar residues" evidence="1">
    <location>
        <begin position="390"/>
        <end position="399"/>
    </location>
</feature>
<comment type="caution">
    <text evidence="2">The sequence shown here is derived from an EMBL/GenBank/DDBJ whole genome shotgun (WGS) entry which is preliminary data.</text>
</comment>
<feature type="compositionally biased region" description="Basic and acidic residues" evidence="1">
    <location>
        <begin position="124"/>
        <end position="134"/>
    </location>
</feature>
<gene>
    <name evidence="2" type="ORF">BSL78_26993</name>
</gene>
<feature type="compositionally biased region" description="Polar residues" evidence="1">
    <location>
        <begin position="368"/>
        <end position="382"/>
    </location>
</feature>
<keyword evidence="3" id="KW-1185">Reference proteome</keyword>
<evidence type="ECO:0000256" key="1">
    <source>
        <dbReference type="SAM" id="MobiDB-lite"/>
    </source>
</evidence>
<protein>
    <submittedName>
        <fullName evidence="2">Uncharacterized protein</fullName>
    </submittedName>
</protein>
<dbReference type="AlphaFoldDB" id="A0A2G8JKD2"/>
<accession>A0A2G8JKD2</accession>
<feature type="compositionally biased region" description="Basic and acidic residues" evidence="1">
    <location>
        <begin position="690"/>
        <end position="701"/>
    </location>
</feature>
<reference evidence="2 3" key="1">
    <citation type="journal article" date="2017" name="PLoS Biol.">
        <title>The sea cucumber genome provides insights into morphological evolution and visceral regeneration.</title>
        <authorList>
            <person name="Zhang X."/>
            <person name="Sun L."/>
            <person name="Yuan J."/>
            <person name="Sun Y."/>
            <person name="Gao Y."/>
            <person name="Zhang L."/>
            <person name="Li S."/>
            <person name="Dai H."/>
            <person name="Hamel J.F."/>
            <person name="Liu C."/>
            <person name="Yu Y."/>
            <person name="Liu S."/>
            <person name="Lin W."/>
            <person name="Guo K."/>
            <person name="Jin S."/>
            <person name="Xu P."/>
            <person name="Storey K.B."/>
            <person name="Huan P."/>
            <person name="Zhang T."/>
            <person name="Zhou Y."/>
            <person name="Zhang J."/>
            <person name="Lin C."/>
            <person name="Li X."/>
            <person name="Xing L."/>
            <person name="Huo D."/>
            <person name="Sun M."/>
            <person name="Wang L."/>
            <person name="Mercier A."/>
            <person name="Li F."/>
            <person name="Yang H."/>
            <person name="Xiang J."/>
        </authorList>
    </citation>
    <scope>NUCLEOTIDE SEQUENCE [LARGE SCALE GENOMIC DNA]</scope>
    <source>
        <strain evidence="2">Shaxun</strain>
        <tissue evidence="2">Muscle</tissue>
    </source>
</reference>
<feature type="region of interest" description="Disordered" evidence="1">
    <location>
        <begin position="83"/>
        <end position="149"/>
    </location>
</feature>
<feature type="region of interest" description="Disordered" evidence="1">
    <location>
        <begin position="682"/>
        <end position="716"/>
    </location>
</feature>
<organism evidence="2 3">
    <name type="scientific">Stichopus japonicus</name>
    <name type="common">Sea cucumber</name>
    <dbReference type="NCBI Taxonomy" id="307972"/>
    <lineage>
        <taxon>Eukaryota</taxon>
        <taxon>Metazoa</taxon>
        <taxon>Echinodermata</taxon>
        <taxon>Eleutherozoa</taxon>
        <taxon>Echinozoa</taxon>
        <taxon>Holothuroidea</taxon>
        <taxon>Aspidochirotacea</taxon>
        <taxon>Aspidochirotida</taxon>
        <taxon>Stichopodidae</taxon>
        <taxon>Apostichopus</taxon>
    </lineage>
</organism>
<evidence type="ECO:0000313" key="3">
    <source>
        <dbReference type="Proteomes" id="UP000230750"/>
    </source>
</evidence>
<dbReference type="Proteomes" id="UP000230750">
    <property type="component" value="Unassembled WGS sequence"/>
</dbReference>
<feature type="region of interest" description="Disordered" evidence="1">
    <location>
        <begin position="161"/>
        <end position="241"/>
    </location>
</feature>
<dbReference type="EMBL" id="MRZV01001726">
    <property type="protein sequence ID" value="PIK36180.1"/>
    <property type="molecule type" value="Genomic_DNA"/>
</dbReference>
<feature type="region of interest" description="Disordered" evidence="1">
    <location>
        <begin position="364"/>
        <end position="399"/>
    </location>
</feature>
<proteinExistence type="predicted"/>
<name>A0A2G8JKD2_STIJA</name>
<feature type="compositionally biased region" description="Basic and acidic residues" evidence="1">
    <location>
        <begin position="231"/>
        <end position="240"/>
    </location>
</feature>
<sequence>MEVLFSEFSTLGFVDPTAAQSSQARRKAAGGANVSNDLGIVSPDRTHREPYLPNIIDTDCVEPLMVTGFHDPYISNQRSLVHDSKGNVSSSSGSDPYLLKAGSTPGSDFNRTCDPYVSSGNDAPARKPNPERPGDANVCDGSNLRGSKGMMTMASKPYISKEKCIPGSKGENVDKTYHPYNSNGRDSTGWKPSPRSQTDPYVPDRSDSTGGSLDPYLPHMLASDTDPLIPDPKKEKKDTTFDPYISHSASAAGQNSSPSFNVSEATSKPFEAAHGGQYISSHSTGVGNTGCLAESGKDQVISDPYVTQASLESKIKNLDVPNELPPNNGRHGSTTHAPAMPANPAILEDMTEAPVDPYVAHAEAVRGSNDTATTGSKPSPSHRTVDKSDGSTVLQQENDPYTSHASLIAGSEFGNKPVSVLHMRDDPYISHDALSTGSEFGNKPVSVLHPRDDPYISHDALSTGSMFKNEPKAPLDQNHDPYISHDALSTGSEFGNKPVPVLHPRDDPYISHDALSAGLNKPSTPLQQRNDPYVSHDALLSGSVIKNEPKAHLDQNHDPYISQDALSAGPEIGNKPKTLLHQRNDSTVSHDALSAASDLGHEPRDPLQQRNDPYVSCDVLSAGLEFQSKLKPPLHENDDPYVCHDVHKAGSEFESKPESCLQQKDDPYVSHDALLTGSVFENKRRTPLQPKHDPYVSHDDIFAGSGGQTKNQKTPL</sequence>
<dbReference type="STRING" id="307972.A0A2G8JKD2"/>
<feature type="region of interest" description="Disordered" evidence="1">
    <location>
        <begin position="318"/>
        <end position="341"/>
    </location>
</feature>
<feature type="region of interest" description="Disordered" evidence="1">
    <location>
        <begin position="586"/>
        <end position="612"/>
    </location>
</feature>
<evidence type="ECO:0000313" key="2">
    <source>
        <dbReference type="EMBL" id="PIK36180.1"/>
    </source>
</evidence>